<proteinExistence type="predicted"/>
<dbReference type="Gene3D" id="2.60.40.1260">
    <property type="entry name" value="Lamin Tail domain"/>
    <property type="match status" value="1"/>
</dbReference>
<feature type="domain" description="LTD" evidence="3">
    <location>
        <begin position="22"/>
        <end position="152"/>
    </location>
</feature>
<sequence length="900" mass="94847">MKVNRIQYKLTMLASSCLLAWAPSSFAAGKMVISQIYGGGGNSAAVYKNDFVELLNVGDADVDITNWSVQYASAAGTNWAVTTLPAIQVKPGQYILVQLGSNGVPGDTLPQGDKVGTQNISATTGKVVLVNLSSSISSVTAPSVQDLVGYGSNASLYEGTGAAAAPSNSTAIARTNDGCNDTNDNKTDFVVSAPKPRNSSSPIKLCSIVTPPDGGGNTGGNTGGPATVRIHEIQGSKHRSPLEGRTVLNVPGIVTLVTPNGFYLQDPQTDNDVLTSEGVFVYTKTFNAIVGDSVQVTGVVKEYRPGGAGGSNNLSTTEIDANAANSIYKVSSGNALPKAIVLGSSVPKQVIWQGPAGDIEQTTQLNLSNGLDYFESMEGMLVQVDGAQVVGPTQHATNETPIVPNYAMGSNLVSPRGGVVITQNNRNPQRLILANGSATVSRANVGDSFAQAVGVIDYAYANYQLLATYLSPLSAKGLQPEVTRDALADELSVASFNVENLDPADGQAKLTRLANQIVKNLKSPDVVGLMEIQDGNGATNNGMVSAEATMAALTNAIRSAGGPNYSFRQIDPSNNQDGGEPGGNIRPVIMYNPSRVGFVDRVGGSATTATLVSQCTEIACLSTSPGRIDPNNAAFNSSRKPLVAELMFNGHKLFVVANHFNSKGGDQPIGGRFQPPVLSSEVQRNKQADIVASFVTDIRNINPNAKVVVLGDLNDYQFSTPVAKLKAAGLVDLVEKLPENERYTYVFEGNSQVLDHIMATENLSRVADYDIVHVNAEFADQASDHEPEVVRFNLPQAWRDVSAQVTQIKSGLTYSLKTKTYNGTLTLNAANAMQGPFKLVINGLPNGVSLANKSETIAAGEYIEIPALVSGKTILNLQFNNPNKVAVNYSASLLQPQINY</sequence>
<dbReference type="InterPro" id="IPR036415">
    <property type="entry name" value="Lamin_tail_dom_sf"/>
</dbReference>
<dbReference type="InterPro" id="IPR036691">
    <property type="entry name" value="Endo/exonu/phosph_ase_sf"/>
</dbReference>
<dbReference type="PANTHER" id="PTHR42834">
    <property type="entry name" value="ENDONUCLEASE/EXONUCLEASE/PHOSPHATASE FAMILY PROTEIN (AFU_ORTHOLOGUE AFUA_3G09210)"/>
    <property type="match status" value="1"/>
</dbReference>
<accession>A0ABX8Z9M7</accession>
<dbReference type="Pfam" id="PF00932">
    <property type="entry name" value="LTD"/>
    <property type="match status" value="1"/>
</dbReference>
<name>A0ABX8Z9M7_9NEIS</name>
<feature type="signal peptide" evidence="2">
    <location>
        <begin position="1"/>
        <end position="27"/>
    </location>
</feature>
<feature type="region of interest" description="Disordered" evidence="1">
    <location>
        <begin position="174"/>
        <end position="203"/>
    </location>
</feature>
<gene>
    <name evidence="4" type="ORF">K4H28_07715</name>
</gene>
<dbReference type="Gene3D" id="3.60.10.10">
    <property type="entry name" value="Endonuclease/exonuclease/phosphatase"/>
    <property type="match status" value="1"/>
</dbReference>
<protein>
    <submittedName>
        <fullName evidence="4">Lamin tail domain-containing protein</fullName>
    </submittedName>
</protein>
<feature type="chain" id="PRO_5045620260" evidence="2">
    <location>
        <begin position="28"/>
        <end position="900"/>
    </location>
</feature>
<dbReference type="EMBL" id="CP081150">
    <property type="protein sequence ID" value="QZA79271.1"/>
    <property type="molecule type" value="Genomic_DNA"/>
</dbReference>
<keyword evidence="5" id="KW-1185">Reference proteome</keyword>
<dbReference type="PROSITE" id="PS51841">
    <property type="entry name" value="LTD"/>
    <property type="match status" value="1"/>
</dbReference>
<evidence type="ECO:0000256" key="1">
    <source>
        <dbReference type="SAM" id="MobiDB-lite"/>
    </source>
</evidence>
<evidence type="ECO:0000313" key="4">
    <source>
        <dbReference type="EMBL" id="QZA79271.1"/>
    </source>
</evidence>
<dbReference type="CDD" id="cd04486">
    <property type="entry name" value="YhcR_OBF_like"/>
    <property type="match status" value="1"/>
</dbReference>
<evidence type="ECO:0000313" key="5">
    <source>
        <dbReference type="Proteomes" id="UP000825679"/>
    </source>
</evidence>
<reference evidence="4 5" key="1">
    <citation type="submission" date="2021-08" db="EMBL/GenBank/DDBJ databases">
        <title>complete genome sequencing of Deefgea sp. D25.</title>
        <authorList>
            <person name="Bae J.-W."/>
            <person name="Gim D.-H."/>
        </authorList>
    </citation>
    <scope>NUCLEOTIDE SEQUENCE [LARGE SCALE GENOMIC DNA]</scope>
    <source>
        <strain evidence="4 5">D25</strain>
    </source>
</reference>
<dbReference type="InterPro" id="IPR001322">
    <property type="entry name" value="Lamin_tail_dom"/>
</dbReference>
<dbReference type="SUPFAM" id="SSF74853">
    <property type="entry name" value="Lamin A/C globular tail domain"/>
    <property type="match status" value="1"/>
</dbReference>
<evidence type="ECO:0000256" key="2">
    <source>
        <dbReference type="SAM" id="SignalP"/>
    </source>
</evidence>
<dbReference type="PANTHER" id="PTHR42834:SF1">
    <property type="entry name" value="ENDONUCLEASE_EXONUCLEASE_PHOSPHATASE FAMILY PROTEIN (AFU_ORTHOLOGUE AFUA_3G09210)"/>
    <property type="match status" value="1"/>
</dbReference>
<keyword evidence="2" id="KW-0732">Signal</keyword>
<dbReference type="SUPFAM" id="SSF56219">
    <property type="entry name" value="DNase I-like"/>
    <property type="match status" value="1"/>
</dbReference>
<dbReference type="RefSeq" id="WP_221007790.1">
    <property type="nucleotide sequence ID" value="NZ_CP081150.1"/>
</dbReference>
<evidence type="ECO:0000259" key="3">
    <source>
        <dbReference type="PROSITE" id="PS51841"/>
    </source>
</evidence>
<organism evidence="4 5">
    <name type="scientific">Deefgea tanakiae</name>
    <dbReference type="NCBI Taxonomy" id="2865840"/>
    <lineage>
        <taxon>Bacteria</taxon>
        <taxon>Pseudomonadati</taxon>
        <taxon>Pseudomonadota</taxon>
        <taxon>Betaproteobacteria</taxon>
        <taxon>Neisseriales</taxon>
        <taxon>Chitinibacteraceae</taxon>
        <taxon>Deefgea</taxon>
    </lineage>
</organism>
<dbReference type="InterPro" id="IPR005135">
    <property type="entry name" value="Endo/exonuclease/phosphatase"/>
</dbReference>
<dbReference type="Pfam" id="PF03372">
    <property type="entry name" value="Exo_endo_phos"/>
    <property type="match status" value="1"/>
</dbReference>
<dbReference type="Proteomes" id="UP000825679">
    <property type="component" value="Chromosome"/>
</dbReference>